<name>A0A917I5N0_9HYPH</name>
<dbReference type="RefSeq" id="WP_188517325.1">
    <property type="nucleotide sequence ID" value="NZ_BMES01000001.1"/>
</dbReference>
<feature type="transmembrane region" description="Helical" evidence="1">
    <location>
        <begin position="86"/>
        <end position="107"/>
    </location>
</feature>
<sequence>MTADNPLSTDPDQTGLSSVLHRNIDALRERREREAKAATLEERIAGLVTRFTGSMAFVYIHLAALAVWVSWNAGLIPGLKPFDPSFVILATEASVEAIFLSTFVLISQNRASAAADRRADLDLQINLLAEHEVTRLLQLTAAIAAKVGVTEAHRPELSELKRDVAPEAVLDRLEDTEESEKA</sequence>
<keyword evidence="1" id="KW-0472">Membrane</keyword>
<protein>
    <submittedName>
        <fullName evidence="2">Membrane protein</fullName>
    </submittedName>
</protein>
<accession>A0A917I5N0</accession>
<dbReference type="EMBL" id="BMES01000001">
    <property type="protein sequence ID" value="GGH17138.1"/>
    <property type="molecule type" value="Genomic_DNA"/>
</dbReference>
<dbReference type="Proteomes" id="UP000603912">
    <property type="component" value="Unassembled WGS sequence"/>
</dbReference>
<organism evidence="2 3">
    <name type="scientific">Alsobacter metallidurans</name>
    <dbReference type="NCBI Taxonomy" id="340221"/>
    <lineage>
        <taxon>Bacteria</taxon>
        <taxon>Pseudomonadati</taxon>
        <taxon>Pseudomonadota</taxon>
        <taxon>Alphaproteobacteria</taxon>
        <taxon>Hyphomicrobiales</taxon>
        <taxon>Alsobacteraceae</taxon>
        <taxon>Alsobacter</taxon>
    </lineage>
</organism>
<evidence type="ECO:0000313" key="2">
    <source>
        <dbReference type="EMBL" id="GGH17138.1"/>
    </source>
</evidence>
<comment type="caution">
    <text evidence="2">The sequence shown here is derived from an EMBL/GenBank/DDBJ whole genome shotgun (WGS) entry which is preliminary data.</text>
</comment>
<evidence type="ECO:0000256" key="1">
    <source>
        <dbReference type="SAM" id="Phobius"/>
    </source>
</evidence>
<gene>
    <name evidence="2" type="ORF">GCM10007036_18380</name>
</gene>
<keyword evidence="3" id="KW-1185">Reference proteome</keyword>
<dbReference type="InterPro" id="IPR010406">
    <property type="entry name" value="DUF1003"/>
</dbReference>
<keyword evidence="1" id="KW-1133">Transmembrane helix</keyword>
<reference evidence="2" key="1">
    <citation type="journal article" date="2014" name="Int. J. Syst. Evol. Microbiol.">
        <title>Complete genome sequence of Corynebacterium casei LMG S-19264T (=DSM 44701T), isolated from a smear-ripened cheese.</title>
        <authorList>
            <consortium name="US DOE Joint Genome Institute (JGI-PGF)"/>
            <person name="Walter F."/>
            <person name="Albersmeier A."/>
            <person name="Kalinowski J."/>
            <person name="Ruckert C."/>
        </authorList>
    </citation>
    <scope>NUCLEOTIDE SEQUENCE</scope>
    <source>
        <strain evidence="2">CGMCC 1.12214</strain>
    </source>
</reference>
<evidence type="ECO:0000313" key="3">
    <source>
        <dbReference type="Proteomes" id="UP000603912"/>
    </source>
</evidence>
<proteinExistence type="predicted"/>
<keyword evidence="1" id="KW-0812">Transmembrane</keyword>
<dbReference type="AlphaFoldDB" id="A0A917I5N0"/>
<feature type="transmembrane region" description="Helical" evidence="1">
    <location>
        <begin position="56"/>
        <end position="74"/>
    </location>
</feature>
<reference evidence="2" key="2">
    <citation type="submission" date="2020-09" db="EMBL/GenBank/DDBJ databases">
        <authorList>
            <person name="Sun Q."/>
            <person name="Zhou Y."/>
        </authorList>
    </citation>
    <scope>NUCLEOTIDE SEQUENCE</scope>
    <source>
        <strain evidence="2">CGMCC 1.12214</strain>
    </source>
</reference>
<dbReference type="Pfam" id="PF06210">
    <property type="entry name" value="DUF1003"/>
    <property type="match status" value="1"/>
</dbReference>